<dbReference type="PANTHER" id="PTHR43088:SF1">
    <property type="entry name" value="SUBUNIT OF PYRUVATE:FLAVODOXIN OXIDOREDUCTASE"/>
    <property type="match status" value="1"/>
</dbReference>
<evidence type="ECO:0000256" key="1">
    <source>
        <dbReference type="ARBA" id="ARBA00023002"/>
    </source>
</evidence>
<dbReference type="Pfam" id="PF01855">
    <property type="entry name" value="POR_N"/>
    <property type="match status" value="1"/>
</dbReference>
<dbReference type="InterPro" id="IPR033412">
    <property type="entry name" value="PFOR_II"/>
</dbReference>
<dbReference type="PANTHER" id="PTHR43088">
    <property type="entry name" value="SUBUNIT OF PYRUVATE:FLAVODOXIN OXIDOREDUCTASE-RELATED"/>
    <property type="match status" value="1"/>
</dbReference>
<dbReference type="SUPFAM" id="SSF52518">
    <property type="entry name" value="Thiamin diphosphate-binding fold (THDP-binding)"/>
    <property type="match status" value="1"/>
</dbReference>
<dbReference type="RefSeq" id="WP_253304005.1">
    <property type="nucleotide sequence ID" value="NZ_CP099582.1"/>
</dbReference>
<reference evidence="4" key="1">
    <citation type="journal article" date="1998" name="Int. J. Syst. Bacteriol. 48 Pt">
        <title>Thermococcus guaymasensis sp. nov. and Thermococcus aggregans sp. nov., two novel thermophilic archaea isolated from the Guaymas Basin hydrothermal vent site.</title>
        <authorList>
            <person name="Canganella F."/>
            <person name="Jones W.J."/>
            <person name="Gambacorta A."/>
            <person name="Antranikian G."/>
        </authorList>
    </citation>
    <scope>NUCLEOTIDE SEQUENCE</scope>
    <source>
        <strain evidence="4">TY</strain>
    </source>
</reference>
<keyword evidence="5" id="KW-1185">Reference proteome</keyword>
<dbReference type="Gene3D" id="3.40.50.970">
    <property type="match status" value="1"/>
</dbReference>
<dbReference type="Pfam" id="PF17147">
    <property type="entry name" value="PFOR_II"/>
    <property type="match status" value="1"/>
</dbReference>
<dbReference type="InterPro" id="IPR052368">
    <property type="entry name" value="2-oxoacid_oxidoreductase"/>
</dbReference>
<dbReference type="SUPFAM" id="SSF52922">
    <property type="entry name" value="TK C-terminal domain-like"/>
    <property type="match status" value="1"/>
</dbReference>
<reference evidence="4" key="2">
    <citation type="submission" date="2022-06" db="EMBL/GenBank/DDBJ databases">
        <authorList>
            <person name="Park Y.-J."/>
        </authorList>
    </citation>
    <scope>NUCLEOTIDE SEQUENCE</scope>
    <source>
        <strain evidence="4">TY</strain>
    </source>
</reference>
<dbReference type="AlphaFoldDB" id="A0A9E7MW99"/>
<sequence length="380" mass="42268">MKVEFMLGNHAIVEGAIAAGCRYYAAYPITPVNEISIYMAEKMPKVGGIFIQSEDELFSIFSVIGASLAGMKAMTATASAGFNYMQEGLGYATAVEVPLVVVDSMRTRGENFPTHADIMQVRWGPSGDYEAIAFAPSSPQECFDFMIEAFNTAEKYRTPVIIILEASIGLMREKVVIPDEDEIKKKIVNRKIAKVNEIPPEEFLPYKGDEKGVPLFPVLGTGYRVIRSLNPHDERGYINWSPDVFERMYNRIIGKIRNNIDDIVKYREFYLDDADIAVVAYGSTARVALGAVKKLREDGVKVGLLKLDTVFPVPEQELKKVAESVKGILVPELNVGKYVLEVERVAGCITKVESLPKNRGEQFTLNEIVSGIKNLYQEVC</sequence>
<dbReference type="GO" id="GO:0016491">
    <property type="term" value="F:oxidoreductase activity"/>
    <property type="evidence" value="ECO:0007669"/>
    <property type="project" value="UniProtKB-KW"/>
</dbReference>
<evidence type="ECO:0000259" key="2">
    <source>
        <dbReference type="Pfam" id="PF01855"/>
    </source>
</evidence>
<dbReference type="GO" id="GO:0044272">
    <property type="term" value="P:sulfur compound biosynthetic process"/>
    <property type="evidence" value="ECO:0007669"/>
    <property type="project" value="UniProtKB-ARBA"/>
</dbReference>
<name>A0A9E7MW99_THEAG</name>
<protein>
    <submittedName>
        <fullName evidence="4">2-oxoacid:acceptor oxidoreductase subunit alpha</fullName>
    </submittedName>
</protein>
<organism evidence="4 5">
    <name type="scientific">Thermococcus aggregans</name>
    <dbReference type="NCBI Taxonomy" id="110163"/>
    <lineage>
        <taxon>Archaea</taxon>
        <taxon>Methanobacteriati</taxon>
        <taxon>Methanobacteriota</taxon>
        <taxon>Thermococci</taxon>
        <taxon>Thermococcales</taxon>
        <taxon>Thermococcaceae</taxon>
        <taxon>Thermococcus</taxon>
    </lineage>
</organism>
<feature type="domain" description="Pyruvate flavodoxin/ferredoxin oxidoreductase pyrimidine binding" evidence="2">
    <location>
        <begin position="14"/>
        <end position="211"/>
    </location>
</feature>
<dbReference type="EMBL" id="CP099582">
    <property type="protein sequence ID" value="USS40048.1"/>
    <property type="molecule type" value="Genomic_DNA"/>
</dbReference>
<dbReference type="KEGG" id="tagg:NF865_06800"/>
<proteinExistence type="predicted"/>
<keyword evidence="1" id="KW-0560">Oxidoreductase</keyword>
<evidence type="ECO:0000313" key="5">
    <source>
        <dbReference type="Proteomes" id="UP001055732"/>
    </source>
</evidence>
<feature type="domain" description="Pyruvate:ferredoxin oxidoreductase core" evidence="3">
    <location>
        <begin position="274"/>
        <end position="368"/>
    </location>
</feature>
<dbReference type="CDD" id="cd07034">
    <property type="entry name" value="TPP_PYR_PFOR_IOR-alpha_like"/>
    <property type="match status" value="1"/>
</dbReference>
<dbReference type="Gene3D" id="3.40.50.920">
    <property type="match status" value="1"/>
</dbReference>
<dbReference type="InterPro" id="IPR029061">
    <property type="entry name" value="THDP-binding"/>
</dbReference>
<accession>A0A9E7MW99</accession>
<dbReference type="GO" id="GO:0006082">
    <property type="term" value="P:organic acid metabolic process"/>
    <property type="evidence" value="ECO:0007669"/>
    <property type="project" value="UniProtKB-ARBA"/>
</dbReference>
<evidence type="ECO:0000259" key="3">
    <source>
        <dbReference type="Pfam" id="PF17147"/>
    </source>
</evidence>
<dbReference type="NCBIfam" id="NF006412">
    <property type="entry name" value="PRK08659.1"/>
    <property type="match status" value="1"/>
</dbReference>
<dbReference type="InterPro" id="IPR002880">
    <property type="entry name" value="Pyrv_Fd/Flavodoxin_OxRdtase_N"/>
</dbReference>
<dbReference type="InterPro" id="IPR009014">
    <property type="entry name" value="Transketo_C/PFOR_II"/>
</dbReference>
<dbReference type="Proteomes" id="UP001055732">
    <property type="component" value="Chromosome"/>
</dbReference>
<evidence type="ECO:0000313" key="4">
    <source>
        <dbReference type="EMBL" id="USS40048.1"/>
    </source>
</evidence>
<gene>
    <name evidence="4" type="ORF">NF865_06800</name>
</gene>